<dbReference type="PANTHER" id="PTHR43031:SF6">
    <property type="entry name" value="THIOSULFATE SULFURTRANSFERASE GLPE"/>
    <property type="match status" value="1"/>
</dbReference>
<feature type="domain" description="Rhodanese" evidence="4">
    <location>
        <begin position="17"/>
        <end position="105"/>
    </location>
</feature>
<dbReference type="EC" id="2.8.1.1" evidence="3"/>
<dbReference type="AlphaFoldDB" id="A0A562I053"/>
<comment type="function">
    <text evidence="3">Transferase that catalyzes the transfer of sulfur from thiosulfate to thiophilic acceptors such as cyanide or dithiols. May function in a CysM-independent thiosulfate assimilation pathway by catalyzing the conversion of thiosulfate to sulfite, which can then be used for L-cysteine biosynthesis.</text>
</comment>
<comment type="catalytic activity">
    <reaction evidence="3">
        <text>thiosulfate + [thioredoxin]-dithiol = [thioredoxin]-disulfide + hydrogen sulfide + sulfite + 2 H(+)</text>
        <dbReference type="Rhea" id="RHEA:83859"/>
        <dbReference type="Rhea" id="RHEA-COMP:10698"/>
        <dbReference type="Rhea" id="RHEA-COMP:10700"/>
        <dbReference type="ChEBI" id="CHEBI:15378"/>
        <dbReference type="ChEBI" id="CHEBI:17359"/>
        <dbReference type="ChEBI" id="CHEBI:29919"/>
        <dbReference type="ChEBI" id="CHEBI:29950"/>
        <dbReference type="ChEBI" id="CHEBI:33542"/>
        <dbReference type="ChEBI" id="CHEBI:50058"/>
    </reaction>
</comment>
<keyword evidence="6" id="KW-1185">Reference proteome</keyword>
<evidence type="ECO:0000313" key="5">
    <source>
        <dbReference type="EMBL" id="TWH64439.1"/>
    </source>
</evidence>
<dbReference type="GO" id="GO:0004792">
    <property type="term" value="F:thiosulfate-cyanide sulfurtransferase activity"/>
    <property type="evidence" value="ECO:0007669"/>
    <property type="project" value="UniProtKB-UniRule"/>
</dbReference>
<comment type="caution">
    <text evidence="5">The sequence shown here is derived from an EMBL/GenBank/DDBJ whole genome shotgun (WGS) entry which is preliminary data.</text>
</comment>
<dbReference type="InterPro" id="IPR036873">
    <property type="entry name" value="Rhodanese-like_dom_sf"/>
</dbReference>
<reference evidence="5 6" key="1">
    <citation type="submission" date="2019-07" db="EMBL/GenBank/DDBJ databases">
        <title>Genomic Encyclopedia of Type Strains, Phase I: the one thousand microbial genomes (KMG-I) project.</title>
        <authorList>
            <person name="Kyrpides N."/>
        </authorList>
    </citation>
    <scope>NUCLEOTIDE SEQUENCE [LARGE SCALE GENOMIC DNA]</scope>
    <source>
        <strain evidence="5 6">DSM 375</strain>
    </source>
</reference>
<gene>
    <name evidence="3" type="primary">glpE</name>
    <name evidence="5" type="ORF">LX59_02387</name>
</gene>
<evidence type="ECO:0000256" key="1">
    <source>
        <dbReference type="ARBA" id="ARBA00022490"/>
    </source>
</evidence>
<comment type="catalytic activity">
    <reaction evidence="3">
        <text>thiosulfate + hydrogen cyanide = thiocyanate + sulfite + 2 H(+)</text>
        <dbReference type="Rhea" id="RHEA:16881"/>
        <dbReference type="ChEBI" id="CHEBI:15378"/>
        <dbReference type="ChEBI" id="CHEBI:17359"/>
        <dbReference type="ChEBI" id="CHEBI:18022"/>
        <dbReference type="ChEBI" id="CHEBI:18407"/>
        <dbReference type="ChEBI" id="CHEBI:33542"/>
        <dbReference type="EC" id="2.8.1.1"/>
    </reaction>
</comment>
<dbReference type="EMBL" id="VLKG01000009">
    <property type="protein sequence ID" value="TWH64439.1"/>
    <property type="molecule type" value="Genomic_DNA"/>
</dbReference>
<organism evidence="5 6">
    <name type="scientific">Azomonas agilis</name>
    <dbReference type="NCBI Taxonomy" id="116849"/>
    <lineage>
        <taxon>Bacteria</taxon>
        <taxon>Pseudomonadati</taxon>
        <taxon>Pseudomonadota</taxon>
        <taxon>Gammaproteobacteria</taxon>
        <taxon>Pseudomonadales</taxon>
        <taxon>Pseudomonadaceae</taxon>
        <taxon>Azomonas</taxon>
    </lineage>
</organism>
<dbReference type="GO" id="GO:0005737">
    <property type="term" value="C:cytoplasm"/>
    <property type="evidence" value="ECO:0007669"/>
    <property type="project" value="UniProtKB-SubCell"/>
</dbReference>
<dbReference type="OrthoDB" id="9811849at2"/>
<dbReference type="Gene3D" id="3.40.250.10">
    <property type="entry name" value="Rhodanese-like domain"/>
    <property type="match status" value="1"/>
</dbReference>
<dbReference type="Proteomes" id="UP000319627">
    <property type="component" value="Unassembled WGS sequence"/>
</dbReference>
<dbReference type="NCBIfam" id="NF001195">
    <property type="entry name" value="PRK00162.1"/>
    <property type="match status" value="1"/>
</dbReference>
<dbReference type="GO" id="GO:0103041">
    <property type="term" value="F:thiosulfate-thioredoxin sulfurtransferase activity"/>
    <property type="evidence" value="ECO:0007669"/>
    <property type="project" value="RHEA"/>
</dbReference>
<dbReference type="InterPro" id="IPR050229">
    <property type="entry name" value="GlpE_sulfurtransferase"/>
</dbReference>
<keyword evidence="2 3" id="KW-0808">Transferase</keyword>
<evidence type="ECO:0000313" key="6">
    <source>
        <dbReference type="Proteomes" id="UP000319627"/>
    </source>
</evidence>
<comment type="subcellular location">
    <subcellularLocation>
        <location evidence="3">Cytoplasm</location>
    </subcellularLocation>
</comment>
<keyword evidence="1 3" id="KW-0963">Cytoplasm</keyword>
<dbReference type="PANTHER" id="PTHR43031">
    <property type="entry name" value="FAD-DEPENDENT OXIDOREDUCTASE"/>
    <property type="match status" value="1"/>
</dbReference>
<dbReference type="InterPro" id="IPR001763">
    <property type="entry name" value="Rhodanese-like_dom"/>
</dbReference>
<dbReference type="SMART" id="SM00450">
    <property type="entry name" value="RHOD"/>
    <property type="match status" value="1"/>
</dbReference>
<comment type="similarity">
    <text evidence="3">Belongs to the GlpE family.</text>
</comment>
<accession>A0A562I053</accession>
<dbReference type="InterPro" id="IPR023695">
    <property type="entry name" value="Thiosulf_sulfurTrfase"/>
</dbReference>
<dbReference type="Pfam" id="PF00581">
    <property type="entry name" value="Rhodanese"/>
    <property type="match status" value="1"/>
</dbReference>
<proteinExistence type="inferred from homology"/>
<dbReference type="RefSeq" id="WP_144572085.1">
    <property type="nucleotide sequence ID" value="NZ_VLKG01000009.1"/>
</dbReference>
<name>A0A562I053_9GAMM</name>
<evidence type="ECO:0000259" key="4">
    <source>
        <dbReference type="PROSITE" id="PS50206"/>
    </source>
</evidence>
<feature type="active site" description="Cysteine persulfide intermediate" evidence="3">
    <location>
        <position position="65"/>
    </location>
</feature>
<protein>
    <recommendedName>
        <fullName evidence="3">Thiosulfate sulfurtransferase GlpE</fullName>
        <ecNumber evidence="3">2.8.1.1</ecNumber>
    </recommendedName>
</protein>
<sequence length="109" mass="11914">MTPYRCISPQQLHSMLQNGALSIVDIRDIQSFSQKHIPNAQHLDNQSLPAFVGGTPKDQAIVVVCYHGHSSQSAAAYLVSLGYSEVCSLDGGFELWHSLYPELTVAKVT</sequence>
<evidence type="ECO:0000256" key="2">
    <source>
        <dbReference type="ARBA" id="ARBA00022679"/>
    </source>
</evidence>
<dbReference type="HAMAP" id="MF_01009">
    <property type="entry name" value="Thiosulf_sulfurtr"/>
    <property type="match status" value="1"/>
</dbReference>
<evidence type="ECO:0000256" key="3">
    <source>
        <dbReference type="HAMAP-Rule" id="MF_01009"/>
    </source>
</evidence>
<dbReference type="PROSITE" id="PS50206">
    <property type="entry name" value="RHODANESE_3"/>
    <property type="match status" value="1"/>
</dbReference>
<dbReference type="CDD" id="cd01444">
    <property type="entry name" value="GlpE_ST"/>
    <property type="match status" value="1"/>
</dbReference>
<dbReference type="SUPFAM" id="SSF52821">
    <property type="entry name" value="Rhodanese/Cell cycle control phosphatase"/>
    <property type="match status" value="1"/>
</dbReference>